<organism evidence="2">
    <name type="scientific">uncultured Armatimonadetes bacterium</name>
    <dbReference type="NCBI Taxonomy" id="157466"/>
    <lineage>
        <taxon>Bacteria</taxon>
        <taxon>Bacillati</taxon>
        <taxon>Armatimonadota</taxon>
        <taxon>environmental samples</taxon>
    </lineage>
</organism>
<evidence type="ECO:0000313" key="2">
    <source>
        <dbReference type="EMBL" id="CAA9227782.1"/>
    </source>
</evidence>
<name>A0A6J4HP01_9BACT</name>
<reference evidence="2" key="1">
    <citation type="submission" date="2020-02" db="EMBL/GenBank/DDBJ databases">
        <authorList>
            <person name="Meier V. D."/>
        </authorList>
    </citation>
    <scope>NUCLEOTIDE SEQUENCE</scope>
    <source>
        <strain evidence="2">AVDCRST_MAG63</strain>
    </source>
</reference>
<feature type="compositionally biased region" description="Low complexity" evidence="1">
    <location>
        <begin position="26"/>
        <end position="40"/>
    </location>
</feature>
<sequence>MGVTARKEGMQVGPAPFVSRTRHNISISKSSSTTRQSFST</sequence>
<evidence type="ECO:0000256" key="1">
    <source>
        <dbReference type="SAM" id="MobiDB-lite"/>
    </source>
</evidence>
<feature type="region of interest" description="Disordered" evidence="1">
    <location>
        <begin position="1"/>
        <end position="40"/>
    </location>
</feature>
<dbReference type="EMBL" id="CADCTO010000111">
    <property type="protein sequence ID" value="CAA9227782.1"/>
    <property type="molecule type" value="Genomic_DNA"/>
</dbReference>
<accession>A0A6J4HP01</accession>
<protein>
    <submittedName>
        <fullName evidence="2">Uncharacterized protein</fullName>
    </submittedName>
</protein>
<dbReference type="AlphaFoldDB" id="A0A6J4HP01"/>
<proteinExistence type="predicted"/>
<gene>
    <name evidence="2" type="ORF">AVDCRST_MAG63-816</name>
</gene>